<dbReference type="PANTHER" id="PTHR43844">
    <property type="entry name" value="METHIONINE SYNTHASE"/>
    <property type="match status" value="1"/>
</dbReference>
<dbReference type="NCBIfam" id="NF005085">
    <property type="entry name" value="PRK06520.1"/>
    <property type="match status" value="1"/>
</dbReference>
<dbReference type="CDD" id="cd03311">
    <property type="entry name" value="CIMS_C_terminal_like"/>
    <property type="match status" value="1"/>
</dbReference>
<dbReference type="Proteomes" id="UP000250043">
    <property type="component" value="Unassembled WGS sequence"/>
</dbReference>
<proteinExistence type="predicted"/>
<protein>
    <submittedName>
        <fullName evidence="2">UROD/MetE-like protein</fullName>
    </submittedName>
</protein>
<name>A0A8E2DUW2_9APHY</name>
<accession>A0A8E2DUW2</accession>
<dbReference type="GO" id="GO:0009086">
    <property type="term" value="P:methionine biosynthetic process"/>
    <property type="evidence" value="ECO:0007669"/>
    <property type="project" value="InterPro"/>
</dbReference>
<dbReference type="OrthoDB" id="7772923at2759"/>
<dbReference type="GO" id="GO:0003871">
    <property type="term" value="F:5-methyltetrahydropteroyltriglutamate-homocysteine S-methyltransferase activity"/>
    <property type="evidence" value="ECO:0007669"/>
    <property type="project" value="InterPro"/>
</dbReference>
<dbReference type="PANTHER" id="PTHR43844:SF2">
    <property type="entry name" value="SYNTHASE, VITAMIN-B12 INDEPENDENT, PUTATIVE (AFU_ORTHOLOGUE AFUA_3G12060)-RELATED"/>
    <property type="match status" value="1"/>
</dbReference>
<gene>
    <name evidence="2" type="ORF">OBBRIDRAFT_744034</name>
</gene>
<dbReference type="AlphaFoldDB" id="A0A8E2DUW2"/>
<reference evidence="2 3" key="1">
    <citation type="submission" date="2016-07" db="EMBL/GenBank/DDBJ databases">
        <title>Draft genome of the white-rot fungus Obba rivulosa 3A-2.</title>
        <authorList>
            <consortium name="DOE Joint Genome Institute"/>
            <person name="Miettinen O."/>
            <person name="Riley R."/>
            <person name="Acob R."/>
            <person name="Barry K."/>
            <person name="Cullen D."/>
            <person name="De Vries R."/>
            <person name="Hainaut M."/>
            <person name="Hatakka A."/>
            <person name="Henrissat B."/>
            <person name="Hilden K."/>
            <person name="Kuo R."/>
            <person name="Labutti K."/>
            <person name="Lipzen A."/>
            <person name="Makela M.R."/>
            <person name="Sandor L."/>
            <person name="Spatafora J.W."/>
            <person name="Grigoriev I.V."/>
            <person name="Hibbett D.S."/>
        </authorList>
    </citation>
    <scope>NUCLEOTIDE SEQUENCE [LARGE SCALE GENOMIC DNA]</scope>
    <source>
        <strain evidence="2 3">3A-2</strain>
    </source>
</reference>
<dbReference type="EMBL" id="KV722332">
    <property type="protein sequence ID" value="OCH96072.1"/>
    <property type="molecule type" value="Genomic_DNA"/>
</dbReference>
<dbReference type="InterPro" id="IPR038071">
    <property type="entry name" value="UROD/MetE-like_sf"/>
</dbReference>
<dbReference type="Gene3D" id="3.20.20.210">
    <property type="match status" value="1"/>
</dbReference>
<dbReference type="SUPFAM" id="SSF51726">
    <property type="entry name" value="UROD/MetE-like"/>
    <property type="match status" value="1"/>
</dbReference>
<sequence>MSLRLHQNPPFRVEHIGSLIRPAALVAKRVEFLQGKCSAEELKAAEDVAIPAVVRLQQEAGIKSITDGEMRRTAFYEGMFEKLDGMTIIPNCSLSTFKQWLSYVAIFKGMGMTEYPSIYCSGKIKRSKGIHTDDFKFLKSCVAPGAVKNLKLTICGPTWMHMRHGSEHTYDKSVYKTDAEYFADLAQAYREEIQELYSLGCRNIQFDDPTWCGFCADSMILDMEKAGVDYRDLLSTYVDLYNDCIRDRPADLTIGVHMCRGNFKGMHFIEGGYERIAEKLFRDLNVDCYYMEYDDERSGDMAPLQYLPLGKAVVLGLVTTKRGDLETVADIRARVEHAADIISQGTPKRSKAYALDQICISPQCGFASVFEGNPLSEEDERRKLGLVVEAAQQIWPDA</sequence>
<organism evidence="2 3">
    <name type="scientific">Obba rivulosa</name>
    <dbReference type="NCBI Taxonomy" id="1052685"/>
    <lineage>
        <taxon>Eukaryota</taxon>
        <taxon>Fungi</taxon>
        <taxon>Dikarya</taxon>
        <taxon>Basidiomycota</taxon>
        <taxon>Agaricomycotina</taxon>
        <taxon>Agaricomycetes</taxon>
        <taxon>Polyporales</taxon>
        <taxon>Gelatoporiaceae</taxon>
        <taxon>Obba</taxon>
    </lineage>
</organism>
<dbReference type="GO" id="GO:0008270">
    <property type="term" value="F:zinc ion binding"/>
    <property type="evidence" value="ECO:0007669"/>
    <property type="project" value="InterPro"/>
</dbReference>
<evidence type="ECO:0000313" key="2">
    <source>
        <dbReference type="EMBL" id="OCH96072.1"/>
    </source>
</evidence>
<feature type="domain" description="Cobalamin-independent methionine synthase MetE C-terminal/archaeal" evidence="1">
    <location>
        <begin position="178"/>
        <end position="392"/>
    </location>
</feature>
<keyword evidence="3" id="KW-1185">Reference proteome</keyword>
<evidence type="ECO:0000259" key="1">
    <source>
        <dbReference type="Pfam" id="PF01717"/>
    </source>
</evidence>
<evidence type="ECO:0000313" key="3">
    <source>
        <dbReference type="Proteomes" id="UP000250043"/>
    </source>
</evidence>
<dbReference type="InterPro" id="IPR002629">
    <property type="entry name" value="Met_Synth_C/arc"/>
</dbReference>
<dbReference type="Pfam" id="PF01717">
    <property type="entry name" value="Meth_synt_2"/>
    <property type="match status" value="1"/>
</dbReference>